<keyword evidence="1" id="KW-0175">Coiled coil</keyword>
<reference evidence="4" key="3">
    <citation type="submission" date="2015-06" db="UniProtKB">
        <authorList>
            <consortium name="EnsemblProtists"/>
        </authorList>
    </citation>
    <scope>IDENTIFICATION</scope>
</reference>
<feature type="compositionally biased region" description="Basic and acidic residues" evidence="2">
    <location>
        <begin position="263"/>
        <end position="286"/>
    </location>
</feature>
<feature type="compositionally biased region" description="Basic and acidic residues" evidence="2">
    <location>
        <begin position="245"/>
        <end position="255"/>
    </location>
</feature>
<organism evidence="3">
    <name type="scientific">Guillardia theta (strain CCMP2712)</name>
    <name type="common">Cryptophyte</name>
    <dbReference type="NCBI Taxonomy" id="905079"/>
    <lineage>
        <taxon>Eukaryota</taxon>
        <taxon>Cryptophyceae</taxon>
        <taxon>Pyrenomonadales</taxon>
        <taxon>Geminigeraceae</taxon>
        <taxon>Guillardia</taxon>
    </lineage>
</organism>
<reference evidence="3 5" key="1">
    <citation type="journal article" date="2012" name="Nature">
        <title>Algal genomes reveal evolutionary mosaicism and the fate of nucleomorphs.</title>
        <authorList>
            <consortium name="DOE Joint Genome Institute"/>
            <person name="Curtis B.A."/>
            <person name="Tanifuji G."/>
            <person name="Burki F."/>
            <person name="Gruber A."/>
            <person name="Irimia M."/>
            <person name="Maruyama S."/>
            <person name="Arias M.C."/>
            <person name="Ball S.G."/>
            <person name="Gile G.H."/>
            <person name="Hirakawa Y."/>
            <person name="Hopkins J.F."/>
            <person name="Kuo A."/>
            <person name="Rensing S.A."/>
            <person name="Schmutz J."/>
            <person name="Symeonidi A."/>
            <person name="Elias M."/>
            <person name="Eveleigh R.J."/>
            <person name="Herman E.K."/>
            <person name="Klute M.J."/>
            <person name="Nakayama T."/>
            <person name="Obornik M."/>
            <person name="Reyes-Prieto A."/>
            <person name="Armbrust E.V."/>
            <person name="Aves S.J."/>
            <person name="Beiko R.G."/>
            <person name="Coutinho P."/>
            <person name="Dacks J.B."/>
            <person name="Durnford D.G."/>
            <person name="Fast N.M."/>
            <person name="Green B.R."/>
            <person name="Grisdale C.J."/>
            <person name="Hempel F."/>
            <person name="Henrissat B."/>
            <person name="Hoppner M.P."/>
            <person name="Ishida K."/>
            <person name="Kim E."/>
            <person name="Koreny L."/>
            <person name="Kroth P.G."/>
            <person name="Liu Y."/>
            <person name="Malik S.B."/>
            <person name="Maier U.G."/>
            <person name="McRose D."/>
            <person name="Mock T."/>
            <person name="Neilson J.A."/>
            <person name="Onodera N.T."/>
            <person name="Poole A.M."/>
            <person name="Pritham E.J."/>
            <person name="Richards T.A."/>
            <person name="Rocap G."/>
            <person name="Roy S.W."/>
            <person name="Sarai C."/>
            <person name="Schaack S."/>
            <person name="Shirato S."/>
            <person name="Slamovits C.H."/>
            <person name="Spencer D.F."/>
            <person name="Suzuki S."/>
            <person name="Worden A.Z."/>
            <person name="Zauner S."/>
            <person name="Barry K."/>
            <person name="Bell C."/>
            <person name="Bharti A.K."/>
            <person name="Crow J.A."/>
            <person name="Grimwood J."/>
            <person name="Kramer R."/>
            <person name="Lindquist E."/>
            <person name="Lucas S."/>
            <person name="Salamov A."/>
            <person name="McFadden G.I."/>
            <person name="Lane C.E."/>
            <person name="Keeling P.J."/>
            <person name="Gray M.W."/>
            <person name="Grigoriev I.V."/>
            <person name="Archibald J.M."/>
        </authorList>
    </citation>
    <scope>NUCLEOTIDE SEQUENCE</scope>
    <source>
        <strain evidence="3 5">CCMP2712</strain>
    </source>
</reference>
<feature type="coiled-coil region" evidence="1">
    <location>
        <begin position="36"/>
        <end position="63"/>
    </location>
</feature>
<proteinExistence type="predicted"/>
<dbReference type="OMA" id="DMGQKVE"/>
<feature type="region of interest" description="Disordered" evidence="2">
    <location>
        <begin position="193"/>
        <end position="295"/>
    </location>
</feature>
<dbReference type="KEGG" id="gtt:GUITHDRAFT_115556"/>
<gene>
    <name evidence="3" type="ORF">GUITHDRAFT_115556</name>
</gene>
<dbReference type="Proteomes" id="UP000011087">
    <property type="component" value="Unassembled WGS sequence"/>
</dbReference>
<dbReference type="EnsemblProtists" id="EKX38212">
    <property type="protein sequence ID" value="EKX38212"/>
    <property type="gene ID" value="GUITHDRAFT_115556"/>
</dbReference>
<dbReference type="PaxDb" id="55529-EKX38212"/>
<sequence length="707" mass="81295">MSATEEAIGLKPVPPEFLRPIEISSPSLAVQEPSTIEHAKILLGNLQRQVEALSKDKEREMNRFSFLYEELKAKSEAEVAMRDRQLEDLRRTMGAGGSASLTAHHSSDDLANERRKNKELQERLEAAMLVVSNEGSHVKQLKEAEAQGKLLNEEIVTLKKELSDMQQRLVQSQQTFFELQDSQSDLQRNLKDKLEAKGGGGRGNDDDDDDDDDDNDDDDDDNDDDDMNDDIDIDDGEDDCLSDCKPAEVEGRKLNAEASSRPAQREHCRQKERRDDDREQQDERENAAMQAAKGKLEEENRMLRDSIASLQLIITANKNEHESTRVQLQQHVETLHKEVEDLKMEKHSKTSLLEELMGVKTSNAALRKQIEGFEKQVHDLEQLCEKQREDINMSNIYKESHFKDQKLIEQNKKEIEGMKNILHSLSEKNNKLETDKQTLNRFLDKNRELQSDMDRLNKSYESLAEKQKLVEKHRRELEEEKKSLVSSLATACKLYEAKEVKIRREMRELKEHQERKVRELQDKISSADNKTLMQQAEICKEELERLRGSSNRAIANHTVYLDNMLGNRKPDEEMSMTDRNNLTQMSADRTRLQVSVSQREHDHLLSTKEDVELDEQLSDIRDSIERIRSSFNARSRFFDHNYKDALQPGGSLNGTFCKDDALGSSFDISTEISPNLRTRDEPQATRGLLIDASGFVNNQAHLKTVRL</sequence>
<dbReference type="AlphaFoldDB" id="L1IQ51"/>
<evidence type="ECO:0000256" key="1">
    <source>
        <dbReference type="SAM" id="Coils"/>
    </source>
</evidence>
<dbReference type="GeneID" id="17294995"/>
<protein>
    <submittedName>
        <fullName evidence="3 4">Uncharacterized protein</fullName>
    </submittedName>
</protein>
<evidence type="ECO:0000313" key="3">
    <source>
        <dbReference type="EMBL" id="EKX38212.1"/>
    </source>
</evidence>
<dbReference type="HOGENOM" id="CLU_390543_0_0_1"/>
<reference evidence="5" key="2">
    <citation type="submission" date="2012-11" db="EMBL/GenBank/DDBJ databases">
        <authorList>
            <person name="Kuo A."/>
            <person name="Curtis B.A."/>
            <person name="Tanifuji G."/>
            <person name="Burki F."/>
            <person name="Gruber A."/>
            <person name="Irimia M."/>
            <person name="Maruyama S."/>
            <person name="Arias M.C."/>
            <person name="Ball S.G."/>
            <person name="Gile G.H."/>
            <person name="Hirakawa Y."/>
            <person name="Hopkins J.F."/>
            <person name="Rensing S.A."/>
            <person name="Schmutz J."/>
            <person name="Symeonidi A."/>
            <person name="Elias M."/>
            <person name="Eveleigh R.J."/>
            <person name="Herman E.K."/>
            <person name="Klute M.J."/>
            <person name="Nakayama T."/>
            <person name="Obornik M."/>
            <person name="Reyes-Prieto A."/>
            <person name="Armbrust E.V."/>
            <person name="Aves S.J."/>
            <person name="Beiko R.G."/>
            <person name="Coutinho P."/>
            <person name="Dacks J.B."/>
            <person name="Durnford D.G."/>
            <person name="Fast N.M."/>
            <person name="Green B.R."/>
            <person name="Grisdale C."/>
            <person name="Hempe F."/>
            <person name="Henrissat B."/>
            <person name="Hoppner M.P."/>
            <person name="Ishida K.-I."/>
            <person name="Kim E."/>
            <person name="Koreny L."/>
            <person name="Kroth P.G."/>
            <person name="Liu Y."/>
            <person name="Malik S.-B."/>
            <person name="Maier U.G."/>
            <person name="McRose D."/>
            <person name="Mock T."/>
            <person name="Neilson J.A."/>
            <person name="Onodera N.T."/>
            <person name="Poole A.M."/>
            <person name="Pritham E.J."/>
            <person name="Richards T.A."/>
            <person name="Rocap G."/>
            <person name="Roy S.W."/>
            <person name="Sarai C."/>
            <person name="Schaack S."/>
            <person name="Shirato S."/>
            <person name="Slamovits C.H."/>
            <person name="Spencer D.F."/>
            <person name="Suzuki S."/>
            <person name="Worden A.Z."/>
            <person name="Zauner S."/>
            <person name="Barry K."/>
            <person name="Bell C."/>
            <person name="Bharti A.K."/>
            <person name="Crow J.A."/>
            <person name="Grimwood J."/>
            <person name="Kramer R."/>
            <person name="Lindquist E."/>
            <person name="Lucas S."/>
            <person name="Salamov A."/>
            <person name="McFadden G.I."/>
            <person name="Lane C.E."/>
            <person name="Keeling P.J."/>
            <person name="Gray M.W."/>
            <person name="Grigoriev I.V."/>
            <person name="Archibald J.M."/>
        </authorList>
    </citation>
    <scope>NUCLEOTIDE SEQUENCE</scope>
    <source>
        <strain evidence="5">CCMP2712</strain>
    </source>
</reference>
<keyword evidence="5" id="KW-1185">Reference proteome</keyword>
<name>L1IQ51_GUITC</name>
<accession>L1IQ51</accession>
<evidence type="ECO:0000313" key="5">
    <source>
        <dbReference type="Proteomes" id="UP000011087"/>
    </source>
</evidence>
<evidence type="ECO:0000256" key="2">
    <source>
        <dbReference type="SAM" id="MobiDB-lite"/>
    </source>
</evidence>
<dbReference type="EMBL" id="JH993050">
    <property type="protein sequence ID" value="EKX38212.1"/>
    <property type="molecule type" value="Genomic_DNA"/>
</dbReference>
<feature type="compositionally biased region" description="Acidic residues" evidence="2">
    <location>
        <begin position="205"/>
        <end position="241"/>
    </location>
</feature>
<feature type="coiled-coil region" evidence="1">
    <location>
        <begin position="103"/>
        <end position="175"/>
    </location>
</feature>
<evidence type="ECO:0000313" key="4">
    <source>
        <dbReference type="EnsemblProtists" id="EKX38212"/>
    </source>
</evidence>
<dbReference type="RefSeq" id="XP_005825192.1">
    <property type="nucleotide sequence ID" value="XM_005825135.1"/>
</dbReference>